<feature type="domain" description="Agenet" evidence="1">
    <location>
        <begin position="374"/>
        <end position="430"/>
    </location>
</feature>
<evidence type="ECO:0000313" key="3">
    <source>
        <dbReference type="Proteomes" id="UP000663760"/>
    </source>
</evidence>
<protein>
    <recommendedName>
        <fullName evidence="1">Agenet domain-containing protein</fullName>
    </recommendedName>
</protein>
<evidence type="ECO:0000313" key="2">
    <source>
        <dbReference type="EMBL" id="CAA7405813.1"/>
    </source>
</evidence>
<reference evidence="2" key="1">
    <citation type="submission" date="2020-02" db="EMBL/GenBank/DDBJ databases">
        <authorList>
            <person name="Scholz U."/>
            <person name="Mascher M."/>
            <person name="Fiebig A."/>
        </authorList>
    </citation>
    <scope>NUCLEOTIDE SEQUENCE</scope>
</reference>
<feature type="domain" description="Agenet" evidence="1">
    <location>
        <begin position="238"/>
        <end position="288"/>
    </location>
</feature>
<dbReference type="InterPro" id="IPR008395">
    <property type="entry name" value="Agenet-like_dom"/>
</dbReference>
<dbReference type="PANTHER" id="PTHR31917:SF147">
    <property type="entry name" value="AGENET DOMAIN-CONTAINING PROTEIN"/>
    <property type="match status" value="1"/>
</dbReference>
<gene>
    <name evidence="2" type="ORF">SI8410_12016491</name>
</gene>
<dbReference type="EMBL" id="LR746275">
    <property type="protein sequence ID" value="CAA7405813.1"/>
    <property type="molecule type" value="Genomic_DNA"/>
</dbReference>
<feature type="domain" description="Agenet" evidence="1">
    <location>
        <begin position="162"/>
        <end position="230"/>
    </location>
</feature>
<dbReference type="Proteomes" id="UP000663760">
    <property type="component" value="Chromosome 12"/>
</dbReference>
<feature type="domain" description="Agenet" evidence="1">
    <location>
        <begin position="83"/>
        <end position="145"/>
    </location>
</feature>
<keyword evidence="3" id="KW-1185">Reference proteome</keyword>
<dbReference type="Pfam" id="PF05641">
    <property type="entry name" value="Agenet"/>
    <property type="match status" value="3"/>
</dbReference>
<dbReference type="PANTHER" id="PTHR31917">
    <property type="entry name" value="AGENET DOMAIN-CONTAINING PROTEIN-RELATED"/>
    <property type="match status" value="1"/>
</dbReference>
<name>A0A7I8L718_SPIIN</name>
<organism evidence="2 3">
    <name type="scientific">Spirodela intermedia</name>
    <name type="common">Intermediate duckweed</name>
    <dbReference type="NCBI Taxonomy" id="51605"/>
    <lineage>
        <taxon>Eukaryota</taxon>
        <taxon>Viridiplantae</taxon>
        <taxon>Streptophyta</taxon>
        <taxon>Embryophyta</taxon>
        <taxon>Tracheophyta</taxon>
        <taxon>Spermatophyta</taxon>
        <taxon>Magnoliopsida</taxon>
        <taxon>Liliopsida</taxon>
        <taxon>Araceae</taxon>
        <taxon>Lemnoideae</taxon>
        <taxon>Spirodela</taxon>
    </lineage>
</organism>
<dbReference type="AlphaFoldDB" id="A0A7I8L718"/>
<evidence type="ECO:0000259" key="1">
    <source>
        <dbReference type="SMART" id="SM00743"/>
    </source>
</evidence>
<dbReference type="CDD" id="cd20406">
    <property type="entry name" value="Tudor_Agenet_AtDUF_rpt2_4"/>
    <property type="match status" value="3"/>
</dbReference>
<dbReference type="OrthoDB" id="2020707at2759"/>
<dbReference type="InterPro" id="IPR014002">
    <property type="entry name" value="Agenet_dom_plant"/>
</dbReference>
<proteinExistence type="predicted"/>
<dbReference type="SMART" id="SM00743">
    <property type="entry name" value="Agenet"/>
    <property type="match status" value="6"/>
</dbReference>
<feature type="domain" description="Agenet" evidence="1">
    <location>
        <begin position="304"/>
        <end position="372"/>
    </location>
</feature>
<dbReference type="CDD" id="cd20405">
    <property type="entry name" value="Tudor_Agenet_AtDUF_rpt1_3"/>
    <property type="match status" value="2"/>
</dbReference>
<feature type="domain" description="Agenet" evidence="1">
    <location>
        <begin position="10"/>
        <end position="81"/>
    </location>
</feature>
<sequence>MAREEERVFTNFSPSDAVEVSADDDGFRGAWYEAKVLRPLRRAGSYAVVYDHLLAGGDENLRPLHEIVHASHVRPRPPLHSALLLVPHRPVDAWYNDGWWVGVVMAAISGRGKGKNRRYNVCFPISREEMVFEEAHLRVHLEWVDNQWIDPELITSGSVAAEAYPLGFQVEVSHDSGASLCAWFVAAVEKHIWNNNLLVKYQKLAADGGEDRRREIVHLQHVRPRPPAPSSGEPGLLEEVEVLHECGCCAGVVSKILPGLKYSVKSEHWDGELEFHQDDVRLRQEWTNGRWVLPAKEIWGRLGLLFTRGTKVEVSSDDDGFCGVWYAATVEQPLSPRTFLVEYDALRTDDGAEPLREGVDAFHIRPPPEAPAVNTFKLLEEVDAYYNDGWWVGVISRVLGGSRYGVYFRYSEEELAFGHADLRPHLEWINGRWVQASQAILPPMEALESQLMQIVSLIFSQ</sequence>
<accession>A0A7I8L718</accession>